<dbReference type="InterPro" id="IPR029058">
    <property type="entry name" value="AB_hydrolase_fold"/>
</dbReference>
<evidence type="ECO:0000313" key="2">
    <source>
        <dbReference type="EMBL" id="KAF2503182.1"/>
    </source>
</evidence>
<dbReference type="AlphaFoldDB" id="A0A6A6RFQ2"/>
<feature type="compositionally biased region" description="Polar residues" evidence="1">
    <location>
        <begin position="375"/>
        <end position="396"/>
    </location>
</feature>
<feature type="compositionally biased region" description="Basic and acidic residues" evidence="1">
    <location>
        <begin position="533"/>
        <end position="632"/>
    </location>
</feature>
<feature type="compositionally biased region" description="Low complexity" evidence="1">
    <location>
        <begin position="473"/>
        <end position="488"/>
    </location>
</feature>
<dbReference type="OrthoDB" id="3248508at2759"/>
<feature type="region of interest" description="Disordered" evidence="1">
    <location>
        <begin position="533"/>
        <end position="733"/>
    </location>
</feature>
<dbReference type="PANTHER" id="PTHR47842:SF3">
    <property type="entry name" value="DUF676 DOMAIN-CONTAINING PROTEIN"/>
    <property type="match status" value="1"/>
</dbReference>
<feature type="region of interest" description="Disordered" evidence="1">
    <location>
        <begin position="308"/>
        <end position="424"/>
    </location>
</feature>
<feature type="compositionally biased region" description="Basic and acidic residues" evidence="1">
    <location>
        <begin position="639"/>
        <end position="649"/>
    </location>
</feature>
<reference evidence="2" key="1">
    <citation type="journal article" date="2020" name="Stud. Mycol.">
        <title>101 Dothideomycetes genomes: a test case for predicting lifestyles and emergence of pathogens.</title>
        <authorList>
            <person name="Haridas S."/>
            <person name="Albert R."/>
            <person name="Binder M."/>
            <person name="Bloem J."/>
            <person name="Labutti K."/>
            <person name="Salamov A."/>
            <person name="Andreopoulos B."/>
            <person name="Baker S."/>
            <person name="Barry K."/>
            <person name="Bills G."/>
            <person name="Bluhm B."/>
            <person name="Cannon C."/>
            <person name="Castanera R."/>
            <person name="Culley D."/>
            <person name="Daum C."/>
            <person name="Ezra D."/>
            <person name="Gonzalez J."/>
            <person name="Henrissat B."/>
            <person name="Kuo A."/>
            <person name="Liang C."/>
            <person name="Lipzen A."/>
            <person name="Lutzoni F."/>
            <person name="Magnuson J."/>
            <person name="Mondo S."/>
            <person name="Nolan M."/>
            <person name="Ohm R."/>
            <person name="Pangilinan J."/>
            <person name="Park H.-J."/>
            <person name="Ramirez L."/>
            <person name="Alfaro M."/>
            <person name="Sun H."/>
            <person name="Tritt A."/>
            <person name="Yoshinaga Y."/>
            <person name="Zwiers L.-H."/>
            <person name="Turgeon B."/>
            <person name="Goodwin S."/>
            <person name="Spatafora J."/>
            <person name="Crous P."/>
            <person name="Grigoriev I."/>
        </authorList>
    </citation>
    <scope>NUCLEOTIDE SEQUENCE</scope>
    <source>
        <strain evidence="2">CBS 269.34</strain>
    </source>
</reference>
<organism evidence="2 3">
    <name type="scientific">Lophium mytilinum</name>
    <dbReference type="NCBI Taxonomy" id="390894"/>
    <lineage>
        <taxon>Eukaryota</taxon>
        <taxon>Fungi</taxon>
        <taxon>Dikarya</taxon>
        <taxon>Ascomycota</taxon>
        <taxon>Pezizomycotina</taxon>
        <taxon>Dothideomycetes</taxon>
        <taxon>Pleosporomycetidae</taxon>
        <taxon>Mytilinidiales</taxon>
        <taxon>Mytilinidiaceae</taxon>
        <taxon>Lophium</taxon>
    </lineage>
</organism>
<dbReference type="EMBL" id="MU004181">
    <property type="protein sequence ID" value="KAF2503182.1"/>
    <property type="molecule type" value="Genomic_DNA"/>
</dbReference>
<dbReference type="SUPFAM" id="SSF53474">
    <property type="entry name" value="alpha/beta-Hydrolases"/>
    <property type="match status" value="1"/>
</dbReference>
<dbReference type="Proteomes" id="UP000799750">
    <property type="component" value="Unassembled WGS sequence"/>
</dbReference>
<evidence type="ECO:0008006" key="4">
    <source>
        <dbReference type="Google" id="ProtNLM"/>
    </source>
</evidence>
<evidence type="ECO:0000256" key="1">
    <source>
        <dbReference type="SAM" id="MobiDB-lite"/>
    </source>
</evidence>
<feature type="region of interest" description="Disordered" evidence="1">
    <location>
        <begin position="1"/>
        <end position="65"/>
    </location>
</feature>
<dbReference type="Gene3D" id="3.40.50.1820">
    <property type="entry name" value="alpha/beta hydrolase"/>
    <property type="match status" value="1"/>
</dbReference>
<feature type="region of interest" description="Disordered" evidence="1">
    <location>
        <begin position="206"/>
        <end position="244"/>
    </location>
</feature>
<evidence type="ECO:0000313" key="3">
    <source>
        <dbReference type="Proteomes" id="UP000799750"/>
    </source>
</evidence>
<dbReference type="PANTHER" id="PTHR47842">
    <property type="entry name" value="EXPRESSED PROTEIN"/>
    <property type="match status" value="1"/>
</dbReference>
<proteinExistence type="predicted"/>
<feature type="compositionally biased region" description="Polar residues" evidence="1">
    <location>
        <begin position="448"/>
        <end position="472"/>
    </location>
</feature>
<sequence>MISMADNTSARRRTPPPLPPRGQSNAALLTASSEPPPAYSPYSPSMASNDPRTSSTQSLVPVPESEHAGRRTLLLVYVHGFMGNETSFQSFPAHVHNLVTVTLADTHVVHTKIYPKYKSRRAIEFARDDFSTWLDPHESPTTDVILLGHSMGGLLCSEVALVPPYSPSTDRALRHRLIGTINFDVPFLGMHPGVVVSGLGSIFRPADSPAPPTSNESSSGSTSNVNRVNTFFSPKPSDPNYNPVFPNDVNLPERSGWGNALHFISKHSDGLMNATKTYVTSHLEFGGTMADYGALKKRYARIRALEEEDEAVRRTATSGPSPPPRVRFINYYTASTGRPKKPKSPSSSRKSSQSSSRKDEEGGGRLVEAEMEDMQLTSPTTRNTEQSRSPSVTSWKSAEEHRNNEAVAKEFEEPLSANSEHDEGMDMRHIDSMPIDDEVEHNIAESTTNLSLVTTQQTTDSSVNPLTLENTAITSPTSTLSLSSSITLPPIPPVPDEPPSVDFSQYTDKDTRKLAEKEYARVMKNYKQTVKDRNSAIKDRAKLEEKIEKSRRKEAEKAKKSAEKEAEKAKKLAEKEAADRQNEPQEPEKEMQEPEKEKEEEFSWEKVWAADRARETRQRDYERLTREGKTEEAEALLNDGKKPPQEDPVPKTLTRQSTHEPLTQQSTQEPLTQQSTLEPTSSATSGTYHHSTTNILNSDTPSARTEAAAAKAESKKKENPKAAKPKRDKKFCMLPPTDAHGRLDPTWFRVYMEGVDEVGAHCGLFFVSETYERLVGDVGARIEEWVREDMTERLVRELGGDGL</sequence>
<feature type="compositionally biased region" description="Pro residues" evidence="1">
    <location>
        <begin position="489"/>
        <end position="498"/>
    </location>
</feature>
<gene>
    <name evidence="2" type="ORF">BU16DRAFT_32182</name>
</gene>
<feature type="compositionally biased region" description="Low complexity" evidence="1">
    <location>
        <begin position="344"/>
        <end position="355"/>
    </location>
</feature>
<accession>A0A6A6RFQ2</accession>
<feature type="compositionally biased region" description="Basic and acidic residues" evidence="1">
    <location>
        <begin position="397"/>
        <end position="412"/>
    </location>
</feature>
<protein>
    <recommendedName>
        <fullName evidence="4">DUF676 domain-containing protein</fullName>
    </recommendedName>
</protein>
<keyword evidence="3" id="KW-1185">Reference proteome</keyword>
<feature type="compositionally biased region" description="Polar residues" evidence="1">
    <location>
        <begin position="46"/>
        <end position="59"/>
    </location>
</feature>
<feature type="compositionally biased region" description="Polar residues" evidence="1">
    <location>
        <begin position="653"/>
        <end position="703"/>
    </location>
</feature>
<feature type="compositionally biased region" description="Low complexity" evidence="1">
    <location>
        <begin position="213"/>
        <end position="230"/>
    </location>
</feature>
<name>A0A6A6RFQ2_9PEZI</name>
<feature type="compositionally biased region" description="Basic and acidic residues" evidence="1">
    <location>
        <begin position="712"/>
        <end position="721"/>
    </location>
</feature>
<feature type="region of interest" description="Disordered" evidence="1">
    <location>
        <begin position="448"/>
        <end position="509"/>
    </location>
</feature>